<reference evidence="1" key="1">
    <citation type="submission" date="2020-06" db="EMBL/GenBank/DDBJ databases">
        <authorList>
            <person name="Li T."/>
            <person name="Hu X."/>
            <person name="Zhang T."/>
            <person name="Song X."/>
            <person name="Zhang H."/>
            <person name="Dai N."/>
            <person name="Sheng W."/>
            <person name="Hou X."/>
            <person name="Wei L."/>
        </authorList>
    </citation>
    <scope>NUCLEOTIDE SEQUENCE</scope>
    <source>
        <strain evidence="1">G02</strain>
        <tissue evidence="1">Leaf</tissue>
    </source>
</reference>
<comment type="caution">
    <text evidence="1">The sequence shown here is derived from an EMBL/GenBank/DDBJ whole genome shotgun (WGS) entry which is preliminary data.</text>
</comment>
<name>A0AAW2VQF8_SESRA</name>
<dbReference type="AlphaFoldDB" id="A0AAW2VQF8"/>
<reference evidence="1" key="2">
    <citation type="journal article" date="2024" name="Plant">
        <title>Genomic evolution and insights into agronomic trait innovations of Sesamum species.</title>
        <authorList>
            <person name="Miao H."/>
            <person name="Wang L."/>
            <person name="Qu L."/>
            <person name="Liu H."/>
            <person name="Sun Y."/>
            <person name="Le M."/>
            <person name="Wang Q."/>
            <person name="Wei S."/>
            <person name="Zheng Y."/>
            <person name="Lin W."/>
            <person name="Duan Y."/>
            <person name="Cao H."/>
            <person name="Xiong S."/>
            <person name="Wang X."/>
            <person name="Wei L."/>
            <person name="Li C."/>
            <person name="Ma Q."/>
            <person name="Ju M."/>
            <person name="Zhao R."/>
            <person name="Li G."/>
            <person name="Mu C."/>
            <person name="Tian Q."/>
            <person name="Mei H."/>
            <person name="Zhang T."/>
            <person name="Gao T."/>
            <person name="Zhang H."/>
        </authorList>
    </citation>
    <scope>NUCLEOTIDE SEQUENCE</scope>
    <source>
        <strain evidence="1">G02</strain>
    </source>
</reference>
<proteinExistence type="predicted"/>
<gene>
    <name evidence="1" type="ORF">Sradi_0749400</name>
</gene>
<evidence type="ECO:0000313" key="1">
    <source>
        <dbReference type="EMBL" id="KAL0431234.1"/>
    </source>
</evidence>
<sequence>MEFQRPQRKMKKLEERYNQLEASHLTSEVHQEMQHIQAQLTEHEMQEILRWQQRSKEHWLANGDGNTQYFQSRASACKRYNTIFRIKDGEGCWKNIENEIQDILLQHFWSVFASNRPSDTSIDEVLAAVPSPCNHRDERLATPTIHSSKRKRSFFRYVPFQIP</sequence>
<dbReference type="EMBL" id="JACGWJ010000003">
    <property type="protein sequence ID" value="KAL0431234.1"/>
    <property type="molecule type" value="Genomic_DNA"/>
</dbReference>
<organism evidence="1">
    <name type="scientific">Sesamum radiatum</name>
    <name type="common">Black benniseed</name>
    <dbReference type="NCBI Taxonomy" id="300843"/>
    <lineage>
        <taxon>Eukaryota</taxon>
        <taxon>Viridiplantae</taxon>
        <taxon>Streptophyta</taxon>
        <taxon>Embryophyta</taxon>
        <taxon>Tracheophyta</taxon>
        <taxon>Spermatophyta</taxon>
        <taxon>Magnoliopsida</taxon>
        <taxon>eudicotyledons</taxon>
        <taxon>Gunneridae</taxon>
        <taxon>Pentapetalae</taxon>
        <taxon>asterids</taxon>
        <taxon>lamiids</taxon>
        <taxon>Lamiales</taxon>
        <taxon>Pedaliaceae</taxon>
        <taxon>Sesamum</taxon>
    </lineage>
</organism>
<protein>
    <submittedName>
        <fullName evidence="1">Uncharacterized protein</fullName>
    </submittedName>
</protein>
<accession>A0AAW2VQF8</accession>